<comment type="caution">
    <text evidence="2">The sequence shown here is derived from an EMBL/GenBank/DDBJ whole genome shotgun (WGS) entry which is preliminary data.</text>
</comment>
<organism evidence="2 3">
    <name type="scientific">Methylobacterium crusticola</name>
    <dbReference type="NCBI Taxonomy" id="1697972"/>
    <lineage>
        <taxon>Bacteria</taxon>
        <taxon>Pseudomonadati</taxon>
        <taxon>Pseudomonadota</taxon>
        <taxon>Alphaproteobacteria</taxon>
        <taxon>Hyphomicrobiales</taxon>
        <taxon>Methylobacteriaceae</taxon>
        <taxon>Methylobacterium</taxon>
    </lineage>
</organism>
<gene>
    <name evidence="2" type="ORF">OPKNFCMD_0482</name>
</gene>
<evidence type="ECO:0000313" key="2">
    <source>
        <dbReference type="EMBL" id="GJD47772.1"/>
    </source>
</evidence>
<accession>A0ABQ4QR47</accession>
<sequence>MPIRPTADPQRTPPERRPPAIAHDPYFPPRAERAAGGPSRRPDRVAHVHFDPHFPVRPKTSA</sequence>
<feature type="region of interest" description="Disordered" evidence="1">
    <location>
        <begin position="1"/>
        <end position="62"/>
    </location>
</feature>
<reference evidence="2" key="2">
    <citation type="submission" date="2021-08" db="EMBL/GenBank/DDBJ databases">
        <authorList>
            <person name="Tani A."/>
            <person name="Ola A."/>
            <person name="Ogura Y."/>
            <person name="Katsura K."/>
            <person name="Hayashi T."/>
        </authorList>
    </citation>
    <scope>NUCLEOTIDE SEQUENCE</scope>
    <source>
        <strain evidence="2">KCTC 52305</strain>
    </source>
</reference>
<dbReference type="EMBL" id="BPQH01000001">
    <property type="protein sequence ID" value="GJD47772.1"/>
    <property type="molecule type" value="Genomic_DNA"/>
</dbReference>
<dbReference type="RefSeq" id="WP_128566473.1">
    <property type="nucleotide sequence ID" value="NZ_BPQH01000001.1"/>
</dbReference>
<proteinExistence type="predicted"/>
<feature type="compositionally biased region" description="Basic and acidic residues" evidence="1">
    <location>
        <begin position="40"/>
        <end position="54"/>
    </location>
</feature>
<evidence type="ECO:0000313" key="3">
    <source>
        <dbReference type="Proteomes" id="UP001055167"/>
    </source>
</evidence>
<keyword evidence="3" id="KW-1185">Reference proteome</keyword>
<evidence type="ECO:0000256" key="1">
    <source>
        <dbReference type="SAM" id="MobiDB-lite"/>
    </source>
</evidence>
<reference evidence="2" key="1">
    <citation type="journal article" date="2021" name="Front. Microbiol.">
        <title>Comprehensive Comparative Genomics and Phenotyping of Methylobacterium Species.</title>
        <authorList>
            <person name="Alessa O."/>
            <person name="Ogura Y."/>
            <person name="Fujitani Y."/>
            <person name="Takami H."/>
            <person name="Hayashi T."/>
            <person name="Sahin N."/>
            <person name="Tani A."/>
        </authorList>
    </citation>
    <scope>NUCLEOTIDE SEQUENCE</scope>
    <source>
        <strain evidence="2">KCTC 52305</strain>
    </source>
</reference>
<protein>
    <submittedName>
        <fullName evidence="2">Uncharacterized protein</fullName>
    </submittedName>
</protein>
<dbReference type="Proteomes" id="UP001055167">
    <property type="component" value="Unassembled WGS sequence"/>
</dbReference>
<name>A0ABQ4QR47_9HYPH</name>